<feature type="signal peptide" evidence="2">
    <location>
        <begin position="1"/>
        <end position="22"/>
    </location>
</feature>
<organism evidence="3 4">
    <name type="scientific">Telmatocola sphagniphila</name>
    <dbReference type="NCBI Taxonomy" id="1123043"/>
    <lineage>
        <taxon>Bacteria</taxon>
        <taxon>Pseudomonadati</taxon>
        <taxon>Planctomycetota</taxon>
        <taxon>Planctomycetia</taxon>
        <taxon>Gemmatales</taxon>
        <taxon>Gemmataceae</taxon>
    </lineage>
</organism>
<feature type="chain" id="PRO_5035002164" evidence="2">
    <location>
        <begin position="23"/>
        <end position="225"/>
    </location>
</feature>
<sequence length="225" mass="21880">MNAVVFMLTSAFCAADAPPAPAPTMAAPAPAPAPVSAPAVISTGSACGGGCGTVAACDPCGKPSFLDKIKARFSSISFGHSSCGCEKPAPAPTCGCSKPTPVVALKPLPTFHCKPAPTTACGCEAAPKVSIFDKIKGRLSCHKVSSCETCGTSVPASPCAGAVTTIPSSTTPVAPAPAPAPTAPAAPKEMPKDAPKAPAAPKVGLSNVGGPTITPVSGSKSDSPF</sequence>
<reference evidence="3" key="1">
    <citation type="submission" date="2021-05" db="EMBL/GenBank/DDBJ databases">
        <title>Complete genome sequence of the cellulolytic planctomycete Telmatocola sphagniphila SP2T and characterization of the first cellulase from planctomycetes.</title>
        <authorList>
            <person name="Rakitin A.L."/>
            <person name="Beletsky A.V."/>
            <person name="Naumoff D.G."/>
            <person name="Kulichevskaya I.S."/>
            <person name="Mardanov A.V."/>
            <person name="Ravin N.V."/>
            <person name="Dedysh S.N."/>
        </authorList>
    </citation>
    <scope>NUCLEOTIDE SEQUENCE</scope>
    <source>
        <strain evidence="3">SP2T</strain>
    </source>
</reference>
<feature type="compositionally biased region" description="Polar residues" evidence="1">
    <location>
        <begin position="214"/>
        <end position="225"/>
    </location>
</feature>
<protein>
    <submittedName>
        <fullName evidence="3">Uncharacterized protein</fullName>
    </submittedName>
</protein>
<feature type="region of interest" description="Disordered" evidence="1">
    <location>
        <begin position="170"/>
        <end position="225"/>
    </location>
</feature>
<evidence type="ECO:0000256" key="2">
    <source>
        <dbReference type="SAM" id="SignalP"/>
    </source>
</evidence>
<accession>A0A8E6B6D6</accession>
<name>A0A8E6B6D6_9BACT</name>
<evidence type="ECO:0000256" key="1">
    <source>
        <dbReference type="SAM" id="MobiDB-lite"/>
    </source>
</evidence>
<dbReference type="EMBL" id="CP074694">
    <property type="protein sequence ID" value="QVL32124.1"/>
    <property type="molecule type" value="Genomic_DNA"/>
</dbReference>
<proteinExistence type="predicted"/>
<keyword evidence="2" id="KW-0732">Signal</keyword>
<dbReference type="KEGG" id="tsph:KIH39_25360"/>
<gene>
    <name evidence="3" type="ORF">KIH39_25360</name>
</gene>
<evidence type="ECO:0000313" key="3">
    <source>
        <dbReference type="EMBL" id="QVL32124.1"/>
    </source>
</evidence>
<feature type="compositionally biased region" description="Pro residues" evidence="1">
    <location>
        <begin position="174"/>
        <end position="184"/>
    </location>
</feature>
<evidence type="ECO:0000313" key="4">
    <source>
        <dbReference type="Proteomes" id="UP000676194"/>
    </source>
</evidence>
<dbReference type="AlphaFoldDB" id="A0A8E6B6D6"/>
<dbReference type="RefSeq" id="WP_213496781.1">
    <property type="nucleotide sequence ID" value="NZ_CP074694.1"/>
</dbReference>
<keyword evidence="4" id="KW-1185">Reference proteome</keyword>
<dbReference type="Proteomes" id="UP000676194">
    <property type="component" value="Chromosome"/>
</dbReference>